<evidence type="ECO:0000256" key="2">
    <source>
        <dbReference type="PIRSR" id="PIRSR605754-1"/>
    </source>
</evidence>
<evidence type="ECO:0000256" key="3">
    <source>
        <dbReference type="SAM" id="Phobius"/>
    </source>
</evidence>
<dbReference type="AlphaFoldDB" id="A0A9Q9CLL4"/>
<reference evidence="4" key="1">
    <citation type="submission" date="2021-03" db="EMBL/GenBank/DDBJ databases">
        <title>Comparative Genomics and Metabolomics in the genus Turicibacter.</title>
        <authorList>
            <person name="Maki J."/>
            <person name="Looft T."/>
        </authorList>
    </citation>
    <scope>NUCLEOTIDE SEQUENCE</scope>
    <source>
        <strain evidence="4">ISU324</strain>
    </source>
</reference>
<protein>
    <submittedName>
        <fullName evidence="4">Class D sortase</fullName>
    </submittedName>
</protein>
<sequence>MRKWFSILLIVIGVGCCVMAIYPIFEMNQKVNESLHEWEGIKAQHQQSNVDNKELLVDGVIGTLKISDYDNIIPIRMGTTDAILKQGIGLDESTVKPGEVGNSVLYGHRENILWNLKDVEIGDNITVETLDGTLTFEISEIQIVDPEDPYIYHTAEEPTITLVTCYPFIYMGPTPERYVVKAVLSK</sequence>
<dbReference type="SUPFAM" id="SSF63817">
    <property type="entry name" value="Sortase"/>
    <property type="match status" value="1"/>
</dbReference>
<dbReference type="InterPro" id="IPR023365">
    <property type="entry name" value="Sortase_dom-sf"/>
</dbReference>
<evidence type="ECO:0000256" key="1">
    <source>
        <dbReference type="ARBA" id="ARBA00022801"/>
    </source>
</evidence>
<gene>
    <name evidence="4" type="ORF">J0J70_05815</name>
</gene>
<dbReference type="RefSeq" id="WP_055305045.1">
    <property type="nucleotide sequence ID" value="NZ_CP071250.1"/>
</dbReference>
<feature type="active site" description="Acyl-thioester intermediate" evidence="2">
    <location>
        <position position="165"/>
    </location>
</feature>
<proteinExistence type="predicted"/>
<accession>A0A9Q9CLL4</accession>
<feature type="transmembrane region" description="Helical" evidence="3">
    <location>
        <begin position="7"/>
        <end position="25"/>
    </location>
</feature>
<dbReference type="InterPro" id="IPR005754">
    <property type="entry name" value="Sortase"/>
</dbReference>
<keyword evidence="3" id="KW-0472">Membrane</keyword>
<dbReference type="Proteomes" id="UP001058072">
    <property type="component" value="Chromosome"/>
</dbReference>
<dbReference type="Pfam" id="PF04203">
    <property type="entry name" value="Sortase"/>
    <property type="match status" value="1"/>
</dbReference>
<organism evidence="4 5">
    <name type="scientific">Turicibacter bilis</name>
    <dbReference type="NCBI Taxonomy" id="2735723"/>
    <lineage>
        <taxon>Bacteria</taxon>
        <taxon>Bacillati</taxon>
        <taxon>Bacillota</taxon>
        <taxon>Erysipelotrichia</taxon>
        <taxon>Erysipelotrichales</taxon>
        <taxon>Turicibacteraceae</taxon>
        <taxon>Turicibacter</taxon>
    </lineage>
</organism>
<dbReference type="EMBL" id="CP071250">
    <property type="protein sequence ID" value="UUF09466.1"/>
    <property type="molecule type" value="Genomic_DNA"/>
</dbReference>
<name>A0A9Q9CLL4_9FIRM</name>
<dbReference type="InterPro" id="IPR041999">
    <property type="entry name" value="Sortase_D_1"/>
</dbReference>
<evidence type="ECO:0000313" key="5">
    <source>
        <dbReference type="Proteomes" id="UP001058072"/>
    </source>
</evidence>
<dbReference type="CDD" id="cd05828">
    <property type="entry name" value="Sortase_D_1"/>
    <property type="match status" value="1"/>
</dbReference>
<evidence type="ECO:0000313" key="4">
    <source>
        <dbReference type="EMBL" id="UUF09466.1"/>
    </source>
</evidence>
<dbReference type="NCBIfam" id="TIGR01076">
    <property type="entry name" value="sortase_fam"/>
    <property type="match status" value="1"/>
</dbReference>
<keyword evidence="1" id="KW-0378">Hydrolase</keyword>
<keyword evidence="3" id="KW-1133">Transmembrane helix</keyword>
<keyword evidence="3" id="KW-0812">Transmembrane</keyword>
<dbReference type="PROSITE" id="PS51257">
    <property type="entry name" value="PROKAR_LIPOPROTEIN"/>
    <property type="match status" value="1"/>
</dbReference>
<feature type="active site" description="Proton donor/acceptor" evidence="2">
    <location>
        <position position="108"/>
    </location>
</feature>
<dbReference type="GO" id="GO:0016787">
    <property type="term" value="F:hydrolase activity"/>
    <property type="evidence" value="ECO:0007669"/>
    <property type="project" value="UniProtKB-KW"/>
</dbReference>
<dbReference type="Gene3D" id="2.40.260.10">
    <property type="entry name" value="Sortase"/>
    <property type="match status" value="1"/>
</dbReference>